<gene>
    <name evidence="3" type="ORF">CK820_G0051871</name>
</gene>
<dbReference type="GO" id="GO:0006355">
    <property type="term" value="P:regulation of DNA-templated transcription"/>
    <property type="evidence" value="ECO:0007669"/>
    <property type="project" value="InterPro"/>
</dbReference>
<evidence type="ECO:0000259" key="2">
    <source>
        <dbReference type="PROSITE" id="PS50805"/>
    </source>
</evidence>
<name>A0A2J8PXR4_PANTR</name>
<dbReference type="Proteomes" id="UP000236370">
    <property type="component" value="Unassembled WGS sequence"/>
</dbReference>
<feature type="region of interest" description="Disordered" evidence="1">
    <location>
        <begin position="22"/>
        <end position="42"/>
    </location>
</feature>
<feature type="non-terminal residue" evidence="3">
    <location>
        <position position="1"/>
    </location>
</feature>
<protein>
    <submittedName>
        <fullName evidence="3">ZNF7 isoform 7</fullName>
    </submittedName>
</protein>
<evidence type="ECO:0000313" key="4">
    <source>
        <dbReference type="Proteomes" id="UP000236370"/>
    </source>
</evidence>
<evidence type="ECO:0000256" key="1">
    <source>
        <dbReference type="SAM" id="MobiDB-lite"/>
    </source>
</evidence>
<dbReference type="PROSITE" id="PS50805">
    <property type="entry name" value="KRAB"/>
    <property type="match status" value="1"/>
</dbReference>
<reference evidence="3 4" key="1">
    <citation type="submission" date="2017-12" db="EMBL/GenBank/DDBJ databases">
        <title>High-resolution comparative analysis of great ape genomes.</title>
        <authorList>
            <person name="Pollen A."/>
            <person name="Hastie A."/>
            <person name="Hormozdiari F."/>
            <person name="Dougherty M."/>
            <person name="Liu R."/>
            <person name="Chaisson M."/>
            <person name="Hoppe E."/>
            <person name="Hill C."/>
            <person name="Pang A."/>
            <person name="Hillier L."/>
            <person name="Baker C."/>
            <person name="Armstrong J."/>
            <person name="Shendure J."/>
            <person name="Paten B."/>
            <person name="Wilson R."/>
            <person name="Chao H."/>
            <person name="Schneider V."/>
            <person name="Ventura M."/>
            <person name="Kronenberg Z."/>
            <person name="Murali S."/>
            <person name="Gordon D."/>
            <person name="Cantsilieris S."/>
            <person name="Munson K."/>
            <person name="Nelson B."/>
            <person name="Raja A."/>
            <person name="Underwood J."/>
            <person name="Diekhans M."/>
            <person name="Fiddes I."/>
            <person name="Haussler D."/>
            <person name="Eichler E."/>
        </authorList>
    </citation>
    <scope>NUCLEOTIDE SEQUENCE [LARGE SCALE GENOMIC DNA]</scope>
    <source>
        <strain evidence="3">Yerkes chimp pedigree #C0471</strain>
    </source>
</reference>
<evidence type="ECO:0000313" key="3">
    <source>
        <dbReference type="EMBL" id="PNI88811.1"/>
    </source>
</evidence>
<dbReference type="EMBL" id="NBAG03000119">
    <property type="protein sequence ID" value="PNI88811.1"/>
    <property type="molecule type" value="Genomic_DNA"/>
</dbReference>
<organism evidence="3 4">
    <name type="scientific">Pan troglodytes</name>
    <name type="common">Chimpanzee</name>
    <dbReference type="NCBI Taxonomy" id="9598"/>
    <lineage>
        <taxon>Eukaryota</taxon>
        <taxon>Metazoa</taxon>
        <taxon>Chordata</taxon>
        <taxon>Craniata</taxon>
        <taxon>Vertebrata</taxon>
        <taxon>Euteleostomi</taxon>
        <taxon>Mammalia</taxon>
        <taxon>Eutheria</taxon>
        <taxon>Euarchontoglires</taxon>
        <taxon>Primates</taxon>
        <taxon>Haplorrhini</taxon>
        <taxon>Catarrhini</taxon>
        <taxon>Hominidae</taxon>
        <taxon>Pan</taxon>
    </lineage>
</organism>
<accession>A0A2J8PXR4</accession>
<dbReference type="InterPro" id="IPR001909">
    <property type="entry name" value="KRAB"/>
</dbReference>
<feature type="domain" description="KRAB" evidence="2">
    <location>
        <begin position="1"/>
        <end position="31"/>
    </location>
</feature>
<sequence length="42" mass="4675">FLVFKPELISRLEQGEEPWVLDLQGAEGTEAPRTSKTGETSK</sequence>
<dbReference type="AlphaFoldDB" id="A0A2J8PXR4"/>
<proteinExistence type="predicted"/>
<comment type="caution">
    <text evidence="3">The sequence shown here is derived from an EMBL/GenBank/DDBJ whole genome shotgun (WGS) entry which is preliminary data.</text>
</comment>
<feature type="compositionally biased region" description="Polar residues" evidence="1">
    <location>
        <begin position="32"/>
        <end position="42"/>
    </location>
</feature>